<dbReference type="Proteomes" id="UP000829817">
    <property type="component" value="Chromosome"/>
</dbReference>
<gene>
    <name evidence="1" type="ORF">LVJ83_07190</name>
</gene>
<dbReference type="SUPFAM" id="SSF54637">
    <property type="entry name" value="Thioesterase/thiol ester dehydrase-isomerase"/>
    <property type="match status" value="1"/>
</dbReference>
<sequence length="165" mass="18906">MKNWVFAKPARLRRLLNLWPPFLFTGIRITELSDDFRHCRVVLKNWPGTRNANGTQFGGSLFAMTDPIYSLMLMGLLGDKYFIWDKSAHIDFIRPGRGKVFFNCTISDDFLRAVRENTAGGGKYFPELHTLLTDSKGETVAEVNRTLYIRLKPAFRPPENDSCLS</sequence>
<keyword evidence="2" id="KW-1185">Reference proteome</keyword>
<accession>A0ABY4DPY3</accession>
<reference evidence="1 2" key="1">
    <citation type="journal article" date="2022" name="Res Sq">
        <title>Evolution of multicellular longitudinally dividing oral cavity symbionts (Neisseriaceae).</title>
        <authorList>
            <person name="Nyongesa S."/>
            <person name="Weber P."/>
            <person name="Bernet E."/>
            <person name="Pullido F."/>
            <person name="Nieckarz M."/>
            <person name="Delaby M."/>
            <person name="Nieves C."/>
            <person name="Viehboeck T."/>
            <person name="Krause N."/>
            <person name="Rivera-Millot A."/>
            <person name="Nakamura A."/>
            <person name="Vischer N."/>
            <person name="VanNieuwenhze M."/>
            <person name="Brun Y."/>
            <person name="Cava F."/>
            <person name="Bulgheresi S."/>
            <person name="Veyrier F."/>
        </authorList>
    </citation>
    <scope>NUCLEOTIDE SEQUENCE [LARGE SCALE GENOMIC DNA]</scope>
    <source>
        <strain evidence="1 2">CCUG 63373m</strain>
    </source>
</reference>
<dbReference type="InterPro" id="IPR027961">
    <property type="entry name" value="DUF4442"/>
</dbReference>
<evidence type="ECO:0000313" key="1">
    <source>
        <dbReference type="EMBL" id="UOO80775.1"/>
    </source>
</evidence>
<evidence type="ECO:0000313" key="2">
    <source>
        <dbReference type="Proteomes" id="UP000829817"/>
    </source>
</evidence>
<organism evidence="1 2">
    <name type="scientific">Uruburuella testudinis</name>
    <dbReference type="NCBI Taxonomy" id="1282863"/>
    <lineage>
        <taxon>Bacteria</taxon>
        <taxon>Pseudomonadati</taxon>
        <taxon>Pseudomonadota</taxon>
        <taxon>Betaproteobacteria</taxon>
        <taxon>Neisseriales</taxon>
        <taxon>Neisseriaceae</taxon>
        <taxon>Uruburuella</taxon>
    </lineage>
</organism>
<protein>
    <submittedName>
        <fullName evidence="1">DUF4442 domain-containing protein</fullName>
    </submittedName>
</protein>
<dbReference type="RefSeq" id="WP_244783846.1">
    <property type="nucleotide sequence ID" value="NZ_CP091508.1"/>
</dbReference>
<dbReference type="InterPro" id="IPR029069">
    <property type="entry name" value="HotDog_dom_sf"/>
</dbReference>
<dbReference type="EMBL" id="CP091508">
    <property type="protein sequence ID" value="UOO80775.1"/>
    <property type="molecule type" value="Genomic_DNA"/>
</dbReference>
<dbReference type="Pfam" id="PF14539">
    <property type="entry name" value="DUF4442"/>
    <property type="match status" value="1"/>
</dbReference>
<dbReference type="Gene3D" id="3.10.129.10">
    <property type="entry name" value="Hotdog Thioesterase"/>
    <property type="match status" value="1"/>
</dbReference>
<proteinExistence type="predicted"/>
<name>A0ABY4DPY3_9NEIS</name>